<comment type="caution">
    <text evidence="11">The sequence shown here is derived from an EMBL/GenBank/DDBJ whole genome shotgun (WGS) entry which is preliminary data.</text>
</comment>
<dbReference type="PANTHER" id="PTHR30012:SF0">
    <property type="entry name" value="TYPE II SECRETION SYSTEM PROTEIN F-RELATED"/>
    <property type="match status" value="1"/>
</dbReference>
<sequence>MPAYSYEALDHFGNRVRGRVHSADRQAAVQELKQKGLYVTELNDFKGSIWHREIELGSKRIPARDFIPFLRQFATLFKAGVTLVESLRILSEQTTNKKLKKILLDCASQVARGNQLSEALREHDGAFPPVFANMIRAGEVTGNLEDVLERLAAFLEKEHYTREKVKSALTYPAVISLVAVIVTVFLLVNVVPSFVQNLKQLGGELPTSTKVVLAVSGHLVHTWYLYLLGIGSLLILLRGALRTPKGRYAFDLLKLRLPIFGPLLRKAALARAARTMATLFASAVPTLQVFTVAASVVGNEIYARALQEARDSLREGQSMVLPLRKEKMFPPLVTQMIAVGEQTGNLDSMFAKIADFYEADVETTVDKLRPLIEPLMILLLAILVGTIVIATIAPIFEIYGTAGRAR</sequence>
<gene>
    <name evidence="11" type="ORF">OS242_15685</name>
</gene>
<evidence type="ECO:0000256" key="5">
    <source>
        <dbReference type="ARBA" id="ARBA00022692"/>
    </source>
</evidence>
<keyword evidence="4" id="KW-1003">Cell membrane</keyword>
<feature type="transmembrane region" description="Helical" evidence="9">
    <location>
        <begin position="169"/>
        <end position="191"/>
    </location>
</feature>
<evidence type="ECO:0000313" key="11">
    <source>
        <dbReference type="EMBL" id="MCX7571391.1"/>
    </source>
</evidence>
<keyword evidence="7 9" id="KW-0472">Membrane</keyword>
<evidence type="ECO:0000256" key="8">
    <source>
        <dbReference type="RuleBase" id="RU003923"/>
    </source>
</evidence>
<comment type="similarity">
    <text evidence="2 8">Belongs to the GSP F family.</text>
</comment>
<dbReference type="Gene3D" id="1.20.81.30">
    <property type="entry name" value="Type II secretion system (T2SS), domain F"/>
    <property type="match status" value="2"/>
</dbReference>
<proteinExistence type="inferred from homology"/>
<evidence type="ECO:0000313" key="12">
    <source>
        <dbReference type="Proteomes" id="UP001208017"/>
    </source>
</evidence>
<dbReference type="Pfam" id="PF00482">
    <property type="entry name" value="T2SSF"/>
    <property type="match status" value="2"/>
</dbReference>
<dbReference type="PROSITE" id="PS00874">
    <property type="entry name" value="T2SP_F"/>
    <property type="match status" value="1"/>
</dbReference>
<feature type="domain" description="Type II secretion system protein GspF" evidence="10">
    <location>
        <begin position="273"/>
        <end position="394"/>
    </location>
</feature>
<keyword evidence="6 9" id="KW-1133">Transmembrane helix</keyword>
<dbReference type="PRINTS" id="PR00812">
    <property type="entry name" value="BCTERIALGSPF"/>
</dbReference>
<dbReference type="InterPro" id="IPR001992">
    <property type="entry name" value="T2SS_GspF/T4SS_PilC_CS"/>
</dbReference>
<accession>A0ABT3X4N7</accession>
<evidence type="ECO:0000256" key="1">
    <source>
        <dbReference type="ARBA" id="ARBA00004651"/>
    </source>
</evidence>
<reference evidence="11 12" key="1">
    <citation type="submission" date="2022-11" db="EMBL/GenBank/DDBJ databases">
        <title>Study of microbial diversity in lake waters.</title>
        <authorList>
            <person name="Zhang J."/>
        </authorList>
    </citation>
    <scope>NUCLEOTIDE SEQUENCE [LARGE SCALE GENOMIC DNA]</scope>
    <source>
        <strain evidence="11 12">DT12</strain>
    </source>
</reference>
<feature type="domain" description="Type II secretion system protein GspF" evidence="10">
    <location>
        <begin position="69"/>
        <end position="192"/>
    </location>
</feature>
<keyword evidence="5 8" id="KW-0812">Transmembrane</keyword>
<protein>
    <submittedName>
        <fullName evidence="11">Type II secretion system F family protein</fullName>
    </submittedName>
</protein>
<evidence type="ECO:0000256" key="4">
    <source>
        <dbReference type="ARBA" id="ARBA00022475"/>
    </source>
</evidence>
<organism evidence="11 12">
    <name type="scientific">Tumebacillus lacus</name>
    <dbReference type="NCBI Taxonomy" id="2995335"/>
    <lineage>
        <taxon>Bacteria</taxon>
        <taxon>Bacillati</taxon>
        <taxon>Bacillota</taxon>
        <taxon>Bacilli</taxon>
        <taxon>Bacillales</taxon>
        <taxon>Alicyclobacillaceae</taxon>
        <taxon>Tumebacillus</taxon>
    </lineage>
</organism>
<evidence type="ECO:0000256" key="6">
    <source>
        <dbReference type="ARBA" id="ARBA00022989"/>
    </source>
</evidence>
<dbReference type="InterPro" id="IPR018076">
    <property type="entry name" value="T2SS_GspF_dom"/>
</dbReference>
<feature type="transmembrane region" description="Helical" evidence="9">
    <location>
        <begin position="211"/>
        <end position="237"/>
    </location>
</feature>
<dbReference type="Proteomes" id="UP001208017">
    <property type="component" value="Unassembled WGS sequence"/>
</dbReference>
<dbReference type="EMBL" id="JAPMLT010000010">
    <property type="protein sequence ID" value="MCX7571391.1"/>
    <property type="molecule type" value="Genomic_DNA"/>
</dbReference>
<feature type="transmembrane region" description="Helical" evidence="9">
    <location>
        <begin position="375"/>
        <end position="396"/>
    </location>
</feature>
<dbReference type="InterPro" id="IPR003004">
    <property type="entry name" value="GspF/PilC"/>
</dbReference>
<name>A0ABT3X4N7_9BACL</name>
<dbReference type="PANTHER" id="PTHR30012">
    <property type="entry name" value="GENERAL SECRETION PATHWAY PROTEIN"/>
    <property type="match status" value="1"/>
</dbReference>
<comment type="subcellular location">
    <subcellularLocation>
        <location evidence="1 8">Cell membrane</location>
        <topology evidence="1 8">Multi-pass membrane protein</topology>
    </subcellularLocation>
</comment>
<evidence type="ECO:0000256" key="2">
    <source>
        <dbReference type="ARBA" id="ARBA00005745"/>
    </source>
</evidence>
<evidence type="ECO:0000259" key="10">
    <source>
        <dbReference type="Pfam" id="PF00482"/>
    </source>
</evidence>
<evidence type="ECO:0000256" key="3">
    <source>
        <dbReference type="ARBA" id="ARBA00022448"/>
    </source>
</evidence>
<keyword evidence="3 8" id="KW-0813">Transport</keyword>
<evidence type="ECO:0000256" key="9">
    <source>
        <dbReference type="SAM" id="Phobius"/>
    </source>
</evidence>
<dbReference type="RefSeq" id="WP_267152639.1">
    <property type="nucleotide sequence ID" value="NZ_JAPMLT010000010.1"/>
</dbReference>
<dbReference type="InterPro" id="IPR042094">
    <property type="entry name" value="T2SS_GspF_sf"/>
</dbReference>
<evidence type="ECO:0000256" key="7">
    <source>
        <dbReference type="ARBA" id="ARBA00023136"/>
    </source>
</evidence>
<keyword evidence="12" id="KW-1185">Reference proteome</keyword>